<evidence type="ECO:0000259" key="8">
    <source>
        <dbReference type="PROSITE" id="PS50175"/>
    </source>
</evidence>
<dbReference type="InterPro" id="IPR001995">
    <property type="entry name" value="Peptidase_A2_cat"/>
</dbReference>
<feature type="domain" description="Integrase catalytic" evidence="10">
    <location>
        <begin position="1064"/>
        <end position="1174"/>
    </location>
</feature>
<gene>
    <name evidence="12" type="primary">LOC112457531</name>
</gene>
<feature type="domain" description="Peptidase A2" evidence="8">
    <location>
        <begin position="349"/>
        <end position="427"/>
    </location>
</feature>
<dbReference type="Pfam" id="PF00665">
    <property type="entry name" value="rve"/>
    <property type="match status" value="1"/>
</dbReference>
<dbReference type="FunFam" id="3.30.420.10:FF:000063">
    <property type="entry name" value="Retrovirus-related Pol polyprotein from transposon 297-like Protein"/>
    <property type="match status" value="1"/>
</dbReference>
<dbReference type="SUPFAM" id="SSF56672">
    <property type="entry name" value="DNA/RNA polymerases"/>
    <property type="match status" value="1"/>
</dbReference>
<evidence type="ECO:0000256" key="1">
    <source>
        <dbReference type="ARBA" id="ARBA00012493"/>
    </source>
</evidence>
<keyword evidence="6" id="KW-0695">RNA-directed DNA polymerase</keyword>
<feature type="region of interest" description="Disordered" evidence="7">
    <location>
        <begin position="203"/>
        <end position="223"/>
    </location>
</feature>
<dbReference type="GO" id="GO:0003964">
    <property type="term" value="F:RNA-directed DNA polymerase activity"/>
    <property type="evidence" value="ECO:0007669"/>
    <property type="project" value="UniProtKB-KW"/>
</dbReference>
<dbReference type="InterPro" id="IPR041588">
    <property type="entry name" value="Integrase_H2C2"/>
</dbReference>
<dbReference type="GO" id="GO:0042575">
    <property type="term" value="C:DNA polymerase complex"/>
    <property type="evidence" value="ECO:0007669"/>
    <property type="project" value="UniProtKB-ARBA"/>
</dbReference>
<dbReference type="InterPro" id="IPR050951">
    <property type="entry name" value="Retrovirus_Pol_polyprotein"/>
</dbReference>
<dbReference type="Proteomes" id="UP000504618">
    <property type="component" value="Unplaced"/>
</dbReference>
<organism evidence="11 12">
    <name type="scientific">Temnothorax curvispinosus</name>
    <dbReference type="NCBI Taxonomy" id="300111"/>
    <lineage>
        <taxon>Eukaryota</taxon>
        <taxon>Metazoa</taxon>
        <taxon>Ecdysozoa</taxon>
        <taxon>Arthropoda</taxon>
        <taxon>Hexapoda</taxon>
        <taxon>Insecta</taxon>
        <taxon>Pterygota</taxon>
        <taxon>Neoptera</taxon>
        <taxon>Endopterygota</taxon>
        <taxon>Hymenoptera</taxon>
        <taxon>Apocrita</taxon>
        <taxon>Aculeata</taxon>
        <taxon>Formicoidea</taxon>
        <taxon>Formicidae</taxon>
        <taxon>Myrmicinae</taxon>
        <taxon>Temnothorax</taxon>
    </lineage>
</organism>
<dbReference type="InterPro" id="IPR041577">
    <property type="entry name" value="RT_RNaseH_2"/>
</dbReference>
<protein>
    <recommendedName>
        <fullName evidence="1">RNA-directed DNA polymerase</fullName>
        <ecNumber evidence="1">2.7.7.49</ecNumber>
    </recommendedName>
</protein>
<dbReference type="Pfam" id="PF00078">
    <property type="entry name" value="RVT_1"/>
    <property type="match status" value="1"/>
</dbReference>
<dbReference type="SUPFAM" id="SSF50630">
    <property type="entry name" value="Acid proteases"/>
    <property type="match status" value="1"/>
</dbReference>
<dbReference type="GO" id="GO:0004190">
    <property type="term" value="F:aspartic-type endopeptidase activity"/>
    <property type="evidence" value="ECO:0007669"/>
    <property type="project" value="InterPro"/>
</dbReference>
<dbReference type="SUPFAM" id="SSF53098">
    <property type="entry name" value="Ribonuclease H-like"/>
    <property type="match status" value="1"/>
</dbReference>
<evidence type="ECO:0000256" key="3">
    <source>
        <dbReference type="ARBA" id="ARBA00022722"/>
    </source>
</evidence>
<dbReference type="Gene3D" id="1.10.340.70">
    <property type="match status" value="1"/>
</dbReference>
<dbReference type="GeneID" id="112457531"/>
<evidence type="ECO:0000313" key="11">
    <source>
        <dbReference type="Proteomes" id="UP000504618"/>
    </source>
</evidence>
<keyword evidence="2" id="KW-0548">Nucleotidyltransferase</keyword>
<dbReference type="FunFam" id="3.10.20.370:FF:000001">
    <property type="entry name" value="Retrovirus-related Pol polyprotein from transposon 17.6-like protein"/>
    <property type="match status" value="1"/>
</dbReference>
<dbReference type="SMART" id="SM00343">
    <property type="entry name" value="ZnF_C2HC"/>
    <property type="match status" value="2"/>
</dbReference>
<accession>A0A6J1Q4R9</accession>
<evidence type="ECO:0000259" key="9">
    <source>
        <dbReference type="PROSITE" id="PS50878"/>
    </source>
</evidence>
<dbReference type="InterPro" id="IPR012337">
    <property type="entry name" value="RNaseH-like_sf"/>
</dbReference>
<dbReference type="Gene3D" id="2.40.70.10">
    <property type="entry name" value="Acid Proteases"/>
    <property type="match status" value="1"/>
</dbReference>
<dbReference type="PANTHER" id="PTHR37984:SF9">
    <property type="entry name" value="INTEGRASE CATALYTIC DOMAIN-CONTAINING PROTEIN"/>
    <property type="match status" value="1"/>
</dbReference>
<evidence type="ECO:0000256" key="2">
    <source>
        <dbReference type="ARBA" id="ARBA00022695"/>
    </source>
</evidence>
<dbReference type="Gene3D" id="3.30.420.10">
    <property type="entry name" value="Ribonuclease H-like superfamily/Ribonuclease H"/>
    <property type="match status" value="1"/>
</dbReference>
<dbReference type="EC" id="2.7.7.49" evidence="1"/>
<dbReference type="Pfam" id="PF17921">
    <property type="entry name" value="Integrase_H2C2"/>
    <property type="match status" value="1"/>
</dbReference>
<dbReference type="InterPro" id="IPR043502">
    <property type="entry name" value="DNA/RNA_pol_sf"/>
</dbReference>
<evidence type="ECO:0000256" key="6">
    <source>
        <dbReference type="ARBA" id="ARBA00022918"/>
    </source>
</evidence>
<name>A0A6J1Q4R9_9HYME</name>
<feature type="compositionally biased region" description="Basic and acidic residues" evidence="7">
    <location>
        <begin position="1322"/>
        <end position="1333"/>
    </location>
</feature>
<dbReference type="GO" id="GO:0015074">
    <property type="term" value="P:DNA integration"/>
    <property type="evidence" value="ECO:0007669"/>
    <property type="project" value="InterPro"/>
</dbReference>
<reference evidence="12" key="1">
    <citation type="submission" date="2025-08" db="UniProtKB">
        <authorList>
            <consortium name="RefSeq"/>
        </authorList>
    </citation>
    <scope>IDENTIFICATION</scope>
    <source>
        <tissue evidence="12">Whole body</tissue>
    </source>
</reference>
<evidence type="ECO:0000313" key="12">
    <source>
        <dbReference type="RefSeq" id="XP_024876436.1"/>
    </source>
</evidence>
<dbReference type="CDD" id="cd01647">
    <property type="entry name" value="RT_LTR"/>
    <property type="match status" value="1"/>
</dbReference>
<feature type="domain" description="Reverse transcriptase" evidence="9">
    <location>
        <begin position="507"/>
        <end position="685"/>
    </location>
</feature>
<evidence type="ECO:0000256" key="7">
    <source>
        <dbReference type="SAM" id="MobiDB-lite"/>
    </source>
</evidence>
<dbReference type="CDD" id="cd09274">
    <property type="entry name" value="RNase_HI_RT_Ty3"/>
    <property type="match status" value="1"/>
</dbReference>
<dbReference type="Gene3D" id="3.30.70.270">
    <property type="match status" value="2"/>
</dbReference>
<keyword evidence="2" id="KW-0808">Transferase</keyword>
<dbReference type="Gene3D" id="4.10.60.10">
    <property type="entry name" value="Zinc finger, CCHC-type"/>
    <property type="match status" value="1"/>
</dbReference>
<dbReference type="PROSITE" id="PS50994">
    <property type="entry name" value="INTEGRASE"/>
    <property type="match status" value="1"/>
</dbReference>
<feature type="region of interest" description="Disordered" evidence="7">
    <location>
        <begin position="304"/>
        <end position="332"/>
    </location>
</feature>
<dbReference type="PANTHER" id="PTHR37984">
    <property type="entry name" value="PROTEIN CBG26694"/>
    <property type="match status" value="1"/>
</dbReference>
<dbReference type="Pfam" id="PF17919">
    <property type="entry name" value="RT_RNaseH_2"/>
    <property type="match status" value="1"/>
</dbReference>
<dbReference type="OrthoDB" id="6765075at2759"/>
<keyword evidence="11" id="KW-1185">Reference proteome</keyword>
<dbReference type="InterPro" id="IPR021109">
    <property type="entry name" value="Peptidase_aspartic_dom_sf"/>
</dbReference>
<dbReference type="PROSITE" id="PS50878">
    <property type="entry name" value="RT_POL"/>
    <property type="match status" value="1"/>
</dbReference>
<dbReference type="GO" id="GO:0008270">
    <property type="term" value="F:zinc ion binding"/>
    <property type="evidence" value="ECO:0007669"/>
    <property type="project" value="InterPro"/>
</dbReference>
<keyword evidence="3" id="KW-0540">Nuclease</keyword>
<evidence type="ECO:0000256" key="4">
    <source>
        <dbReference type="ARBA" id="ARBA00022759"/>
    </source>
</evidence>
<proteinExistence type="predicted"/>
<dbReference type="GO" id="GO:0003676">
    <property type="term" value="F:nucleic acid binding"/>
    <property type="evidence" value="ECO:0007669"/>
    <property type="project" value="InterPro"/>
</dbReference>
<feature type="region of interest" description="Disordered" evidence="7">
    <location>
        <begin position="1301"/>
        <end position="1357"/>
    </location>
</feature>
<feature type="compositionally biased region" description="Basic and acidic residues" evidence="7">
    <location>
        <begin position="304"/>
        <end position="328"/>
    </location>
</feature>
<evidence type="ECO:0000256" key="5">
    <source>
        <dbReference type="ARBA" id="ARBA00022801"/>
    </source>
</evidence>
<dbReference type="InterPro" id="IPR043128">
    <property type="entry name" value="Rev_trsase/Diguanyl_cyclase"/>
</dbReference>
<dbReference type="InterPro" id="IPR001584">
    <property type="entry name" value="Integrase_cat-core"/>
</dbReference>
<evidence type="ECO:0000259" key="10">
    <source>
        <dbReference type="PROSITE" id="PS50994"/>
    </source>
</evidence>
<dbReference type="GO" id="GO:0004519">
    <property type="term" value="F:endonuclease activity"/>
    <property type="evidence" value="ECO:0007669"/>
    <property type="project" value="UniProtKB-KW"/>
</dbReference>
<dbReference type="InterPro" id="IPR036397">
    <property type="entry name" value="RNaseH_sf"/>
</dbReference>
<dbReference type="InterPro" id="IPR001878">
    <property type="entry name" value="Znf_CCHC"/>
</dbReference>
<dbReference type="Gene3D" id="3.10.10.10">
    <property type="entry name" value="HIV Type 1 Reverse Transcriptase, subunit A, domain 1"/>
    <property type="match status" value="1"/>
</dbReference>
<dbReference type="GO" id="GO:0006508">
    <property type="term" value="P:proteolysis"/>
    <property type="evidence" value="ECO:0007669"/>
    <property type="project" value="InterPro"/>
</dbReference>
<dbReference type="InterPro" id="IPR000477">
    <property type="entry name" value="RT_dom"/>
</dbReference>
<feature type="compositionally biased region" description="Acidic residues" evidence="7">
    <location>
        <begin position="1306"/>
        <end position="1315"/>
    </location>
</feature>
<dbReference type="PROSITE" id="PS50175">
    <property type="entry name" value="ASP_PROT_RETROV"/>
    <property type="match status" value="1"/>
</dbReference>
<keyword evidence="4" id="KW-0255">Endonuclease</keyword>
<dbReference type="RefSeq" id="XP_024876436.1">
    <property type="nucleotide sequence ID" value="XM_025020668.1"/>
</dbReference>
<sequence>MPGGEGGSTQPSIYMAAAVQLPPPPNFSFRSEDWQRWSTRWERYRQGSGIANQSEETQVNQFVYLMGPRAEDILLSFKLSNIKAKSYKIVHKKFEEHFGARVNIVLERARFNRRTQQNEEAVEDFIADLYRLAETCNFGTLKDELIRDRIVAGIQDQKLSEILQCDSELTLEKAVMKVRTKEEVRTQQAVLRGTEVAANLDRVSSSRGTRGKQYAKGFQRQHKKDEATTAKRCTRCGTTPQHAFSLCPARQSACNICKKTGHWAAMCRKKAVHEVNKNDSKNEAEKEDDKEDLYLGGVQAIIKEEKEGQSKTQNTEDKKQRRNIDRIRTKTAHSEPPWMAQVSINGKDVSVKVDTGADVTVISEELYRRHLVGIALTNAGKGLQVGDSIPLNVLGKLQAKIEWRNKAAIDHIYVVKENMQPLLGRPAIRALGMLDWVIDMVIAEVSNDKPESEFSNVFEGLGCLRKCKPYHICFKPDTKPYAVSVPRRVPLHLMHKVKEELERLEELGVISRVVEPTEWCAPMVSVLKANKKDVRICIDYTELNKCVVRNRHIMPSVEENLAQLGEARWFSLLDANKGYHQVPLCKCCRHVTTFITPFGRYCSDRLPMGLCPSAEHFQESMSTVLDGLQNVVNLSDDVLVHGRTLEEHDKCLRAVLQRLSEAGLTLNKDKCVFRQKRVRFLGYIVSADESVQPDPEKVKAITSMKRPTTTTEVKRFLGMVHFQLKFIEHLADITKPLRELLKDSVEFMWESPQEKAFKEVKKRLIEAPALALFNTNKKTRISADSSSYGLGAVLEQFDEEQEDWRPVYYASRALSETEKRYAQIEKEALALTWACEKFAAFIIGAPDLVLRTDHKPLISILGSKPISDLSPRLQRFRMRLMRFAYIVEYVAGKALMTADTLSRAPLSDARDAEDCLCDDGIEKFVQAVVKRRMSDQFAIKIREMQDKDMVMQEVLKYVREGWPRYRRDVPKKLLPYFEEKGILTVTPDGTLLCGTRIHIPKGLRNEVLERIHQGHLGEKKCQGRARQSVWWPGVNADVRARCLKCTICLEHRLQTKEPLIVTEPPERPWQEVAVDFCEREGRHYLVVVDYFSRYPEVVYMSSTTAANTIAKIKDIFGRHGIPEQVRSDNGPQFSSQEYKQFAENFGFAIVTSSPRYPQSNGKVEAAVKTVKRILEKETEPTLGLLAYRTSPLETGSSPCELLMGRKLRTPVPCSAMTLTPKWPDLKAYRQQLWAGKLRNKQQYDKRHRVRELPELMPGELVWIKDQRAYGTVVRRRTEPRSYDVRYPGGLLRRNRSFLESTRRAMEDDDEDEDDWGTVANEDQPRQEADKEPAPAEQPEPLRQSSRQHNTPRRLHYQ</sequence>
<keyword evidence="5" id="KW-0378">Hydrolase</keyword>
<dbReference type="FunFam" id="3.30.70.270:FF:000026">
    <property type="entry name" value="Transposon Ty3-G Gag-Pol polyprotein"/>
    <property type="match status" value="1"/>
</dbReference>